<evidence type="ECO:0000313" key="5">
    <source>
        <dbReference type="Proteomes" id="UP000050511"/>
    </source>
</evidence>
<sequence length="238" mass="27222">MNVLIVDDEPLSRSELEYLLQQNNSVMTIYQASGLTDGLKLLVTKQIDLLFLDIDLNNENGFTLANEINQLAKPPLVVFATAYDNYAVDAFNINAIDYVLKPFEQVRIDQAIAKVASVLRGKQVSGDKPLSSFITVTKEEKTRVIKINDIVYAVINQGELTITTTQGKFIAHETLNWLKSHLDSQRFIQVHRNVLVNIEKIHEIQPWFNHTYQIIMIDKQKLPVGRSFIRGLRQRLQM</sequence>
<proteinExistence type="predicted"/>
<dbReference type="InterPro" id="IPR011006">
    <property type="entry name" value="CheY-like_superfamily"/>
</dbReference>
<keyword evidence="1" id="KW-0597">Phosphoprotein</keyword>
<dbReference type="SMART" id="SM00850">
    <property type="entry name" value="LytTR"/>
    <property type="match status" value="1"/>
</dbReference>
<evidence type="ECO:0000259" key="3">
    <source>
        <dbReference type="PROSITE" id="PS50930"/>
    </source>
</evidence>
<evidence type="ECO:0000259" key="2">
    <source>
        <dbReference type="PROSITE" id="PS50110"/>
    </source>
</evidence>
<dbReference type="PROSITE" id="PS50110">
    <property type="entry name" value="RESPONSE_REGULATORY"/>
    <property type="match status" value="1"/>
</dbReference>
<dbReference type="EMBL" id="LKLZ01000008">
    <property type="protein sequence ID" value="KPN42588.1"/>
    <property type="molecule type" value="Genomic_DNA"/>
</dbReference>
<organism evidence="4 5">
    <name type="scientific">Lactiplantibacillus plantarum WJL</name>
    <dbReference type="NCBI Taxonomy" id="1350466"/>
    <lineage>
        <taxon>Bacteria</taxon>
        <taxon>Bacillati</taxon>
        <taxon>Bacillota</taxon>
        <taxon>Bacilli</taxon>
        <taxon>Lactobacillales</taxon>
        <taxon>Lactobacillaceae</taxon>
        <taxon>Lactiplantibacillus</taxon>
    </lineage>
</organism>
<dbReference type="Pfam" id="PF04397">
    <property type="entry name" value="LytTR"/>
    <property type="match status" value="1"/>
</dbReference>
<gene>
    <name evidence="4" type="ORF">WJL_2038</name>
</gene>
<dbReference type="InterPro" id="IPR001789">
    <property type="entry name" value="Sig_transdc_resp-reg_receiver"/>
</dbReference>
<feature type="modified residue" description="4-aspartylphosphate" evidence="1">
    <location>
        <position position="53"/>
    </location>
</feature>
<reference evidence="4 5" key="1">
    <citation type="submission" date="2015-10" db="EMBL/GenBank/DDBJ databases">
        <title>Resequencing of Lactobacillus plantarum WJL strain genome.</title>
        <authorList>
            <person name="Martino M.E."/>
        </authorList>
    </citation>
    <scope>NUCLEOTIDE SEQUENCE [LARGE SCALE GENOMIC DNA]</scope>
    <source>
        <strain evidence="4 5">WJL</strain>
    </source>
</reference>
<dbReference type="SUPFAM" id="SSF52172">
    <property type="entry name" value="CheY-like"/>
    <property type="match status" value="1"/>
</dbReference>
<dbReference type="PANTHER" id="PTHR37299">
    <property type="entry name" value="TRANSCRIPTIONAL REGULATOR-RELATED"/>
    <property type="match status" value="1"/>
</dbReference>
<dbReference type="PROSITE" id="PS50930">
    <property type="entry name" value="HTH_LYTTR"/>
    <property type="match status" value="1"/>
</dbReference>
<dbReference type="GO" id="GO:0003677">
    <property type="term" value="F:DNA binding"/>
    <property type="evidence" value="ECO:0007669"/>
    <property type="project" value="InterPro"/>
</dbReference>
<dbReference type="SMART" id="SM00448">
    <property type="entry name" value="REC"/>
    <property type="match status" value="1"/>
</dbReference>
<name>A0A837P9H8_LACPN</name>
<dbReference type="Pfam" id="PF00072">
    <property type="entry name" value="Response_reg"/>
    <property type="match status" value="1"/>
</dbReference>
<protein>
    <submittedName>
        <fullName evidence="4">Autolysis response regulater LytR</fullName>
    </submittedName>
</protein>
<dbReference type="Gene3D" id="3.40.50.2300">
    <property type="match status" value="1"/>
</dbReference>
<dbReference type="Proteomes" id="UP000050511">
    <property type="component" value="Unassembled WGS sequence"/>
</dbReference>
<dbReference type="GO" id="GO:0000156">
    <property type="term" value="F:phosphorelay response regulator activity"/>
    <property type="evidence" value="ECO:0007669"/>
    <property type="project" value="InterPro"/>
</dbReference>
<evidence type="ECO:0000313" key="4">
    <source>
        <dbReference type="EMBL" id="KPN42588.1"/>
    </source>
</evidence>
<feature type="domain" description="Response regulatory" evidence="2">
    <location>
        <begin position="2"/>
        <end position="116"/>
    </location>
</feature>
<feature type="domain" description="HTH LytTR-type" evidence="3">
    <location>
        <begin position="134"/>
        <end position="238"/>
    </location>
</feature>
<evidence type="ECO:0000256" key="1">
    <source>
        <dbReference type="PROSITE-ProRule" id="PRU00169"/>
    </source>
</evidence>
<dbReference type="RefSeq" id="WP_022638723.1">
    <property type="nucleotide sequence ID" value="NZ_AUTE01000052.1"/>
</dbReference>
<dbReference type="InterPro" id="IPR007492">
    <property type="entry name" value="LytTR_DNA-bd_dom"/>
</dbReference>
<dbReference type="PANTHER" id="PTHR37299:SF1">
    <property type="entry name" value="STAGE 0 SPORULATION PROTEIN A HOMOLOG"/>
    <property type="match status" value="1"/>
</dbReference>
<accession>A0A837P9H8</accession>
<dbReference type="AlphaFoldDB" id="A0A837P9H8"/>
<dbReference type="Gene3D" id="2.20.25.10">
    <property type="match status" value="1"/>
</dbReference>
<dbReference type="InterPro" id="IPR046947">
    <property type="entry name" value="LytR-like"/>
</dbReference>
<comment type="caution">
    <text evidence="4">The sequence shown here is derived from an EMBL/GenBank/DDBJ whole genome shotgun (WGS) entry which is preliminary data.</text>
</comment>
<dbReference type="Gene3D" id="2.40.50.40">
    <property type="match status" value="1"/>
</dbReference>